<proteinExistence type="predicted"/>
<sequence length="76" mass="8289">MHPADASQLVGTAKLVMRNRRDVTKLYRDLSVNQNTNELADGARDAALCASAVNPALGLWVKWSILSGPLLEKKMP</sequence>
<dbReference type="Proteomes" id="UP000232062">
    <property type="component" value="Unassembled WGS sequence"/>
</dbReference>
<reference evidence="1 2" key="1">
    <citation type="submission" date="2017-11" db="EMBL/GenBank/DDBJ databases">
        <title>The genome sequence of Pantoea rodasii DSM 26611.</title>
        <authorList>
            <person name="Gao J."/>
            <person name="Mao X."/>
            <person name="Sun J."/>
        </authorList>
    </citation>
    <scope>NUCLEOTIDE SEQUENCE [LARGE SCALE GENOMIC DNA]</scope>
    <source>
        <strain evidence="1 2">DSM 26611</strain>
    </source>
</reference>
<accession>A0A2M9W981</accession>
<name>A0A2M9W981_9GAMM</name>
<dbReference type="EMBL" id="PIQI01000025">
    <property type="protein sequence ID" value="PJZ04085.1"/>
    <property type="molecule type" value="Genomic_DNA"/>
</dbReference>
<keyword evidence="2" id="KW-1185">Reference proteome</keyword>
<evidence type="ECO:0000313" key="2">
    <source>
        <dbReference type="Proteomes" id="UP000232062"/>
    </source>
</evidence>
<dbReference type="AlphaFoldDB" id="A0A2M9W981"/>
<evidence type="ECO:0000313" key="1">
    <source>
        <dbReference type="EMBL" id="PJZ04085.1"/>
    </source>
</evidence>
<protein>
    <submittedName>
        <fullName evidence="1">Uncharacterized protein</fullName>
    </submittedName>
</protein>
<gene>
    <name evidence="1" type="ORF">PRCB_17550</name>
</gene>
<comment type="caution">
    <text evidence="1">The sequence shown here is derived from an EMBL/GenBank/DDBJ whole genome shotgun (WGS) entry which is preliminary data.</text>
</comment>
<organism evidence="1 2">
    <name type="scientific">Pantoea rodasii</name>
    <dbReference type="NCBI Taxonomy" id="1076549"/>
    <lineage>
        <taxon>Bacteria</taxon>
        <taxon>Pseudomonadati</taxon>
        <taxon>Pseudomonadota</taxon>
        <taxon>Gammaproteobacteria</taxon>
        <taxon>Enterobacterales</taxon>
        <taxon>Erwiniaceae</taxon>
        <taxon>Pantoea</taxon>
    </lineage>
</organism>